<dbReference type="Proteomes" id="UP001420932">
    <property type="component" value="Unassembled WGS sequence"/>
</dbReference>
<accession>A0AAP0PBP4</accession>
<organism evidence="2 3">
    <name type="scientific">Stephania yunnanensis</name>
    <dbReference type="NCBI Taxonomy" id="152371"/>
    <lineage>
        <taxon>Eukaryota</taxon>
        <taxon>Viridiplantae</taxon>
        <taxon>Streptophyta</taxon>
        <taxon>Embryophyta</taxon>
        <taxon>Tracheophyta</taxon>
        <taxon>Spermatophyta</taxon>
        <taxon>Magnoliopsida</taxon>
        <taxon>Ranunculales</taxon>
        <taxon>Menispermaceae</taxon>
        <taxon>Menispermoideae</taxon>
        <taxon>Cissampelideae</taxon>
        <taxon>Stephania</taxon>
    </lineage>
</organism>
<comment type="caution">
    <text evidence="2">The sequence shown here is derived from an EMBL/GenBank/DDBJ whole genome shotgun (WGS) entry which is preliminary data.</text>
</comment>
<feature type="transmembrane region" description="Helical" evidence="1">
    <location>
        <begin position="21"/>
        <end position="38"/>
    </location>
</feature>
<sequence>MTMVKASSRDLFVAVTMKKELRVLLGFFPFCCLLGEFFNRPLLRENAMLGGALIGARFHFASNNDKNKIIMDAII</sequence>
<proteinExistence type="predicted"/>
<reference evidence="2 3" key="1">
    <citation type="submission" date="2024-01" db="EMBL/GenBank/DDBJ databases">
        <title>Genome assemblies of Stephania.</title>
        <authorList>
            <person name="Yang L."/>
        </authorList>
    </citation>
    <scope>NUCLEOTIDE SEQUENCE [LARGE SCALE GENOMIC DNA]</scope>
    <source>
        <strain evidence="2">YNDBR</strain>
        <tissue evidence="2">Leaf</tissue>
    </source>
</reference>
<dbReference type="EMBL" id="JBBNAF010000006">
    <property type="protein sequence ID" value="KAK9134891.1"/>
    <property type="molecule type" value="Genomic_DNA"/>
</dbReference>
<evidence type="ECO:0000313" key="3">
    <source>
        <dbReference type="Proteomes" id="UP001420932"/>
    </source>
</evidence>
<protein>
    <submittedName>
        <fullName evidence="2">Uncharacterized protein</fullName>
    </submittedName>
</protein>
<evidence type="ECO:0000256" key="1">
    <source>
        <dbReference type="SAM" id="Phobius"/>
    </source>
</evidence>
<gene>
    <name evidence="2" type="ORF">Syun_014221</name>
</gene>
<keyword evidence="1" id="KW-0472">Membrane</keyword>
<keyword evidence="1" id="KW-0812">Transmembrane</keyword>
<keyword evidence="1" id="KW-1133">Transmembrane helix</keyword>
<dbReference type="AlphaFoldDB" id="A0AAP0PBP4"/>
<keyword evidence="3" id="KW-1185">Reference proteome</keyword>
<evidence type="ECO:0000313" key="2">
    <source>
        <dbReference type="EMBL" id="KAK9134891.1"/>
    </source>
</evidence>
<name>A0AAP0PBP4_9MAGN</name>